<keyword evidence="3" id="KW-1185">Reference proteome</keyword>
<evidence type="ECO:0000313" key="3">
    <source>
        <dbReference type="Proteomes" id="UP000250744"/>
    </source>
</evidence>
<dbReference type="InterPro" id="IPR050706">
    <property type="entry name" value="Cyclic-di-GMP_PDE-like"/>
</dbReference>
<dbReference type="CDD" id="cd01948">
    <property type="entry name" value="EAL"/>
    <property type="match status" value="1"/>
</dbReference>
<dbReference type="GO" id="GO:0071111">
    <property type="term" value="F:cyclic-guanylate-specific phosphodiesterase activity"/>
    <property type="evidence" value="ECO:0007669"/>
    <property type="project" value="InterPro"/>
</dbReference>
<dbReference type="Pfam" id="PF00563">
    <property type="entry name" value="EAL"/>
    <property type="match status" value="1"/>
</dbReference>
<name>A0A364NS76_9GAMM</name>
<accession>A0A364NS76</accession>
<dbReference type="Proteomes" id="UP000250744">
    <property type="component" value="Unassembled WGS sequence"/>
</dbReference>
<dbReference type="AlphaFoldDB" id="A0A364NS76"/>
<dbReference type="InterPro" id="IPR035919">
    <property type="entry name" value="EAL_sf"/>
</dbReference>
<comment type="caution">
    <text evidence="2">The sequence shown here is derived from an EMBL/GenBank/DDBJ whole genome shotgun (WGS) entry which is preliminary data.</text>
</comment>
<sequence>MYCVSNVFRVKRQIVTPDHKDPIRPLLKIDQTFVKYINSNPNDQAIAQAVITLAKSMDMEIIAEGVETDEQRSLQENFGCNQYQSYLFGKPCSLANLVI</sequence>
<dbReference type="Gene3D" id="3.20.20.450">
    <property type="entry name" value="EAL domain"/>
    <property type="match status" value="1"/>
</dbReference>
<dbReference type="PROSITE" id="PS50883">
    <property type="entry name" value="EAL"/>
    <property type="match status" value="1"/>
</dbReference>
<dbReference type="PANTHER" id="PTHR33121:SF70">
    <property type="entry name" value="SIGNALING PROTEIN YKOW"/>
    <property type="match status" value="1"/>
</dbReference>
<dbReference type="InterPro" id="IPR001633">
    <property type="entry name" value="EAL_dom"/>
</dbReference>
<proteinExistence type="predicted"/>
<evidence type="ECO:0000259" key="1">
    <source>
        <dbReference type="PROSITE" id="PS50883"/>
    </source>
</evidence>
<dbReference type="EMBL" id="QKRX01000001">
    <property type="protein sequence ID" value="RAU19904.1"/>
    <property type="molecule type" value="Genomic_DNA"/>
</dbReference>
<organism evidence="2 3">
    <name type="scientific">Nitrincola tibetensis</name>
    <dbReference type="NCBI Taxonomy" id="2219697"/>
    <lineage>
        <taxon>Bacteria</taxon>
        <taxon>Pseudomonadati</taxon>
        <taxon>Pseudomonadota</taxon>
        <taxon>Gammaproteobacteria</taxon>
        <taxon>Oceanospirillales</taxon>
        <taxon>Oceanospirillaceae</taxon>
        <taxon>Nitrincola</taxon>
    </lineage>
</organism>
<evidence type="ECO:0000313" key="2">
    <source>
        <dbReference type="EMBL" id="RAU19904.1"/>
    </source>
</evidence>
<feature type="domain" description="EAL" evidence="1">
    <location>
        <begin position="1"/>
        <end position="99"/>
    </location>
</feature>
<protein>
    <recommendedName>
        <fullName evidence="1">EAL domain-containing protein</fullName>
    </recommendedName>
</protein>
<gene>
    <name evidence="2" type="ORF">DN062_02190</name>
</gene>
<dbReference type="SUPFAM" id="SSF141868">
    <property type="entry name" value="EAL domain-like"/>
    <property type="match status" value="1"/>
</dbReference>
<dbReference type="PANTHER" id="PTHR33121">
    <property type="entry name" value="CYCLIC DI-GMP PHOSPHODIESTERASE PDEF"/>
    <property type="match status" value="1"/>
</dbReference>
<reference evidence="2 3" key="1">
    <citation type="submission" date="2018-06" db="EMBL/GenBank/DDBJ databases">
        <title>Nitrincola tibetense sp. nov., isolated from Lake XuguoCo on Tibetan Plateau.</title>
        <authorList>
            <person name="Xing P."/>
        </authorList>
    </citation>
    <scope>NUCLEOTIDE SEQUENCE [LARGE SCALE GENOMIC DNA]</scope>
    <source>
        <strain evidence="3">xg18</strain>
    </source>
</reference>
<dbReference type="OrthoDB" id="9812358at2"/>